<reference evidence="2 4" key="1">
    <citation type="journal article" date="2019" name="Sci. Rep.">
        <title>Orb-weaving spider Araneus ventricosus genome elucidates the spidroin gene catalogue.</title>
        <authorList>
            <person name="Kono N."/>
            <person name="Nakamura H."/>
            <person name="Ohtoshi R."/>
            <person name="Moran D.A.P."/>
            <person name="Shinohara A."/>
            <person name="Yoshida Y."/>
            <person name="Fujiwara M."/>
            <person name="Mori M."/>
            <person name="Tomita M."/>
            <person name="Arakawa K."/>
        </authorList>
    </citation>
    <scope>NUCLEOTIDE SEQUENCE [LARGE SCALE GENOMIC DNA]</scope>
</reference>
<dbReference type="AlphaFoldDB" id="A0A4Y2VIU1"/>
<evidence type="ECO:0000313" key="1">
    <source>
        <dbReference type="EMBL" id="GBL81712.1"/>
    </source>
</evidence>
<gene>
    <name evidence="1" type="ORF">AVEN_111192_1</name>
    <name evidence="2" type="ORF">AVEN_186131_1</name>
    <name evidence="3" type="ORF">AVEN_68723_1</name>
</gene>
<dbReference type="Proteomes" id="UP000499080">
    <property type="component" value="Unassembled WGS sequence"/>
</dbReference>
<accession>A0A4Y2VIU1</accession>
<organism evidence="2 4">
    <name type="scientific">Araneus ventricosus</name>
    <name type="common">Orbweaver spider</name>
    <name type="synonym">Epeira ventricosa</name>
    <dbReference type="NCBI Taxonomy" id="182803"/>
    <lineage>
        <taxon>Eukaryota</taxon>
        <taxon>Metazoa</taxon>
        <taxon>Ecdysozoa</taxon>
        <taxon>Arthropoda</taxon>
        <taxon>Chelicerata</taxon>
        <taxon>Arachnida</taxon>
        <taxon>Araneae</taxon>
        <taxon>Araneomorphae</taxon>
        <taxon>Entelegynae</taxon>
        <taxon>Araneoidea</taxon>
        <taxon>Araneidae</taxon>
        <taxon>Araneus</taxon>
    </lineage>
</organism>
<proteinExistence type="predicted"/>
<comment type="caution">
    <text evidence="2">The sequence shown here is derived from an EMBL/GenBank/DDBJ whole genome shotgun (WGS) entry which is preliminary data.</text>
</comment>
<protein>
    <submittedName>
        <fullName evidence="2">Uncharacterized protein</fullName>
    </submittedName>
</protein>
<evidence type="ECO:0000313" key="4">
    <source>
        <dbReference type="Proteomes" id="UP000499080"/>
    </source>
</evidence>
<dbReference type="EMBL" id="BGPR01047517">
    <property type="protein sequence ID" value="GBO24551.1"/>
    <property type="molecule type" value="Genomic_DNA"/>
</dbReference>
<sequence>MSEFLCLLAGESRSWRSDVVAVLLANGWSPNCDHHKSEESQGHGYHWILRPINDHLEEVESVEWQIFLETVAEMA</sequence>
<dbReference type="EMBL" id="BGPR01081136">
    <property type="protein sequence ID" value="GBL81712.1"/>
    <property type="molecule type" value="Genomic_DNA"/>
</dbReference>
<name>A0A4Y2VIU1_ARAVE</name>
<evidence type="ECO:0000313" key="3">
    <source>
        <dbReference type="EMBL" id="GBO41504.1"/>
    </source>
</evidence>
<dbReference type="EMBL" id="BGPR01067192">
    <property type="protein sequence ID" value="GBO41504.1"/>
    <property type="molecule type" value="Genomic_DNA"/>
</dbReference>
<keyword evidence="4" id="KW-1185">Reference proteome</keyword>
<evidence type="ECO:0000313" key="2">
    <source>
        <dbReference type="EMBL" id="GBO24551.1"/>
    </source>
</evidence>